<evidence type="ECO:0000256" key="7">
    <source>
        <dbReference type="HAMAP-Rule" id="MF_01984"/>
    </source>
</evidence>
<keyword evidence="4 7" id="KW-0808">Transferase</keyword>
<comment type="function">
    <text evidence="7">Flavin prenyltransferase that catalyzes the synthesis of the prenylated FMN cofactor (prenyl-FMN) for 4-hydroxy-3-polyprenylbenzoic acid decarboxylase UbiD. The prenyltransferase is metal-independent and links a dimethylallyl moiety from dimethylallyl monophosphate (DMAP) to the flavin N5 and C6 atoms of FMN.</text>
</comment>
<sequence>MRIAVGVTGASGAIYGYTLIKALYDLGIEVHAVYTDMGRKVLEYECGHTIEVIQKYATVYDNADLFAPLASGSFKVNGMVVVPCSMQTLGALAGASGRDLLTRAADVTLKEGRKLVVVPRETPVTPIHLENMLRLARAGVVVMPAAPGFYHKPVTLDDIVAFMAGKILDIFAIEHELFKRWGN</sequence>
<protein>
    <recommendedName>
        <fullName evidence="7">Flavin prenyltransferase UbiX</fullName>
        <ecNumber evidence="7">2.5.1.129</ecNumber>
    </recommendedName>
</protein>
<feature type="domain" description="Flavoprotein" evidence="8">
    <location>
        <begin position="1"/>
        <end position="170"/>
    </location>
</feature>
<dbReference type="PANTHER" id="PTHR43374:SF1">
    <property type="entry name" value="FLAVIN PRENYLTRANSFERASE PAD1, MITOCHONDRIAL"/>
    <property type="match status" value="1"/>
</dbReference>
<evidence type="ECO:0000256" key="3">
    <source>
        <dbReference type="ARBA" id="ARBA00022643"/>
    </source>
</evidence>
<feature type="binding site" evidence="7">
    <location>
        <position position="35"/>
    </location>
    <ligand>
        <name>FMN</name>
        <dbReference type="ChEBI" id="CHEBI:58210"/>
    </ligand>
</feature>
<feature type="binding site" evidence="7">
    <location>
        <begin position="85"/>
        <end position="88"/>
    </location>
    <ligand>
        <name>FMN</name>
        <dbReference type="ChEBI" id="CHEBI:58210"/>
    </ligand>
</feature>
<keyword evidence="10" id="KW-1185">Reference proteome</keyword>
<evidence type="ECO:0000313" key="10">
    <source>
        <dbReference type="Proteomes" id="UP000049855"/>
    </source>
</evidence>
<dbReference type="PANTHER" id="PTHR43374">
    <property type="entry name" value="FLAVIN PRENYLTRANSFERASE"/>
    <property type="match status" value="1"/>
</dbReference>
<dbReference type="InterPro" id="IPR004507">
    <property type="entry name" value="UbiX-like"/>
</dbReference>
<evidence type="ECO:0000259" key="8">
    <source>
        <dbReference type="Pfam" id="PF02441"/>
    </source>
</evidence>
<dbReference type="EC" id="2.5.1.129" evidence="7"/>
<dbReference type="NCBIfam" id="NF004685">
    <property type="entry name" value="PRK06029.1"/>
    <property type="match status" value="1"/>
</dbReference>
<feature type="binding site" evidence="7">
    <location>
        <position position="166"/>
    </location>
    <ligand>
        <name>dimethylallyl phosphate</name>
        <dbReference type="ChEBI" id="CHEBI:88052"/>
    </ligand>
</feature>
<dbReference type="AlphaFoldDB" id="A0A0U1KWR4"/>
<dbReference type="SUPFAM" id="SSF52507">
    <property type="entry name" value="Homo-oligomeric flavin-containing Cys decarboxylases, HFCD"/>
    <property type="match status" value="1"/>
</dbReference>
<dbReference type="Proteomes" id="UP000049855">
    <property type="component" value="Unassembled WGS sequence"/>
</dbReference>
<comment type="caution">
    <text evidence="7">Lacks conserved residue(s) required for the propagation of feature annotation.</text>
</comment>
<evidence type="ECO:0000256" key="5">
    <source>
        <dbReference type="ARBA" id="ARBA00050612"/>
    </source>
</evidence>
<comment type="similarity">
    <text evidence="6 7">Belongs to the UbiX/PAD1 family.</text>
</comment>
<dbReference type="GO" id="GO:0106141">
    <property type="term" value="F:flavin prenyltransferase activity"/>
    <property type="evidence" value="ECO:0007669"/>
    <property type="project" value="UniProtKB-EC"/>
</dbReference>
<comment type="catalytic activity">
    <reaction evidence="5 7">
        <text>dimethylallyl phosphate + FMNH2 = prenylated FMNH2 + phosphate</text>
        <dbReference type="Rhea" id="RHEA:37743"/>
        <dbReference type="ChEBI" id="CHEBI:43474"/>
        <dbReference type="ChEBI" id="CHEBI:57618"/>
        <dbReference type="ChEBI" id="CHEBI:87467"/>
        <dbReference type="ChEBI" id="CHEBI:88052"/>
        <dbReference type="EC" id="2.5.1.129"/>
    </reaction>
</comment>
<evidence type="ECO:0000256" key="4">
    <source>
        <dbReference type="ARBA" id="ARBA00022679"/>
    </source>
</evidence>
<feature type="binding site" evidence="7">
    <location>
        <position position="150"/>
    </location>
    <ligand>
        <name>dimethylallyl phosphate</name>
        <dbReference type="ChEBI" id="CHEBI:88052"/>
    </ligand>
</feature>
<dbReference type="Pfam" id="PF02441">
    <property type="entry name" value="Flavoprotein"/>
    <property type="match status" value="1"/>
</dbReference>
<dbReference type="InterPro" id="IPR036551">
    <property type="entry name" value="Flavin_trans-like"/>
</dbReference>
<dbReference type="NCBIfam" id="TIGR00421">
    <property type="entry name" value="ubiX_pad"/>
    <property type="match status" value="1"/>
</dbReference>
<feature type="binding site" evidence="7">
    <location>
        <begin position="9"/>
        <end position="11"/>
    </location>
    <ligand>
        <name>FMN</name>
        <dbReference type="ChEBI" id="CHEBI:58210"/>
    </ligand>
</feature>
<dbReference type="InterPro" id="IPR003382">
    <property type="entry name" value="Flavoprotein"/>
</dbReference>
<dbReference type="HAMAP" id="MF_01984">
    <property type="entry name" value="ubiX_pad"/>
    <property type="match status" value="1"/>
</dbReference>
<accession>A0A0U1KWR4</accession>
<feature type="binding site" evidence="7">
    <location>
        <position position="120"/>
    </location>
    <ligand>
        <name>FMN</name>
        <dbReference type="ChEBI" id="CHEBI:58210"/>
    </ligand>
</feature>
<dbReference type="RefSeq" id="WP_021166885.1">
    <property type="nucleotide sequence ID" value="NZ_CTRP01000006.1"/>
</dbReference>
<dbReference type="EMBL" id="CTRP01000006">
    <property type="protein sequence ID" value="CQR71888.1"/>
    <property type="molecule type" value="Genomic_DNA"/>
</dbReference>
<dbReference type="FunFam" id="3.40.50.1950:FF:000001">
    <property type="entry name" value="Flavin prenyltransferase UbiX"/>
    <property type="match status" value="1"/>
</dbReference>
<name>A0A0U1KWR4_9FIRM</name>
<reference evidence="10" key="1">
    <citation type="submission" date="2015-03" db="EMBL/GenBank/DDBJ databases">
        <authorList>
            <person name="Nijsse Bart"/>
        </authorList>
    </citation>
    <scope>NUCLEOTIDE SEQUENCE [LARGE SCALE GENOMIC DNA]</scope>
</reference>
<proteinExistence type="inferred from homology"/>
<keyword evidence="1 7" id="KW-0637">Prenyltransferase</keyword>
<keyword evidence="3 7" id="KW-0288">FMN</keyword>
<evidence type="ECO:0000256" key="6">
    <source>
        <dbReference type="ARBA" id="ARBA00060793"/>
    </source>
</evidence>
<keyword evidence="2 7" id="KW-0285">Flavoprotein</keyword>
<dbReference type="Gene3D" id="3.40.50.1950">
    <property type="entry name" value="Flavin prenyltransferase-like"/>
    <property type="match status" value="1"/>
</dbReference>
<organism evidence="9 10">
    <name type="scientific">Sporomusa ovata</name>
    <dbReference type="NCBI Taxonomy" id="2378"/>
    <lineage>
        <taxon>Bacteria</taxon>
        <taxon>Bacillati</taxon>
        <taxon>Bacillota</taxon>
        <taxon>Negativicutes</taxon>
        <taxon>Selenomonadales</taxon>
        <taxon>Sporomusaceae</taxon>
        <taxon>Sporomusa</taxon>
    </lineage>
</organism>
<gene>
    <name evidence="7" type="primary">ubiX</name>
    <name evidence="9" type="ORF">SpAn4DRAFT_4950</name>
</gene>
<dbReference type="GO" id="GO:0016831">
    <property type="term" value="F:carboxy-lyase activity"/>
    <property type="evidence" value="ECO:0007669"/>
    <property type="project" value="TreeGrafter"/>
</dbReference>
<evidence type="ECO:0000256" key="1">
    <source>
        <dbReference type="ARBA" id="ARBA00022602"/>
    </source>
</evidence>
<evidence type="ECO:0000313" key="9">
    <source>
        <dbReference type="EMBL" id="CQR71888.1"/>
    </source>
</evidence>
<evidence type="ECO:0000256" key="2">
    <source>
        <dbReference type="ARBA" id="ARBA00022630"/>
    </source>
</evidence>